<dbReference type="FunFam" id="3.10.180.10:FF:000001">
    <property type="entry name" value="4-hydroxyphenylpyruvate dioxygenase"/>
    <property type="match status" value="1"/>
</dbReference>
<keyword evidence="7" id="KW-0828">Tyrosine catabolism</keyword>
<dbReference type="GO" id="GO:0003868">
    <property type="term" value="F:4-hydroxyphenylpyruvate dioxygenase activity"/>
    <property type="evidence" value="ECO:0007669"/>
    <property type="project" value="UniProtKB-EC"/>
</dbReference>
<evidence type="ECO:0000256" key="5">
    <source>
        <dbReference type="ARBA" id="ARBA00022723"/>
    </source>
</evidence>
<dbReference type="InterPro" id="IPR004360">
    <property type="entry name" value="Glyas_Fos-R_dOase_dom"/>
</dbReference>
<feature type="domain" description="VOC" evidence="10">
    <location>
        <begin position="212"/>
        <end position="358"/>
    </location>
</feature>
<organism evidence="11 12">
    <name type="scientific">Wickerhamomyces pijperi</name>
    <name type="common">Yeast</name>
    <name type="synonym">Pichia pijperi</name>
    <dbReference type="NCBI Taxonomy" id="599730"/>
    <lineage>
        <taxon>Eukaryota</taxon>
        <taxon>Fungi</taxon>
        <taxon>Dikarya</taxon>
        <taxon>Ascomycota</taxon>
        <taxon>Saccharomycotina</taxon>
        <taxon>Saccharomycetes</taxon>
        <taxon>Phaffomycetales</taxon>
        <taxon>Wickerhamomycetaceae</taxon>
        <taxon>Wickerhamomyces</taxon>
    </lineage>
</organism>
<comment type="similarity">
    <text evidence="3">Belongs to the 4HPPD family.</text>
</comment>
<evidence type="ECO:0000259" key="10">
    <source>
        <dbReference type="PROSITE" id="PS51819"/>
    </source>
</evidence>
<dbReference type="Pfam" id="PF00903">
    <property type="entry name" value="Glyoxalase"/>
    <property type="match status" value="1"/>
</dbReference>
<dbReference type="GO" id="GO:0046872">
    <property type="term" value="F:metal ion binding"/>
    <property type="evidence" value="ECO:0007669"/>
    <property type="project" value="UniProtKB-KW"/>
</dbReference>
<evidence type="ECO:0000256" key="2">
    <source>
        <dbReference type="ARBA" id="ARBA00005162"/>
    </source>
</evidence>
<evidence type="ECO:0000256" key="4">
    <source>
        <dbReference type="ARBA" id="ARBA00013222"/>
    </source>
</evidence>
<evidence type="ECO:0000256" key="6">
    <source>
        <dbReference type="ARBA" id="ARBA00022737"/>
    </source>
</evidence>
<proteinExistence type="inferred from homology"/>
<gene>
    <name evidence="11" type="ORF">WICPIJ_007072</name>
</gene>
<feature type="domain" description="VOC" evidence="10">
    <location>
        <begin position="393"/>
        <end position="551"/>
    </location>
</feature>
<dbReference type="EMBL" id="JAEUBG010004137">
    <property type="protein sequence ID" value="KAH3681953.1"/>
    <property type="molecule type" value="Genomic_DNA"/>
</dbReference>
<dbReference type="EC" id="1.13.11.27" evidence="4"/>
<sequence>MPITPEQLEDSLKSISLTDSNETESSAFFDNLLSMKADKHNANKLIKKIFTSRQGSSLSRPGTRSSQRSAVVRHLPQHDETIDGIDLDLGSDGEVFHEVGEPYNYEDEQSDYEDFQREYEVSAGRGAGAAAGVTQVLPNQTRAAAATMQGPTGAERFFYNSSSRPTSKSSLQRPRSRAVSVNSMTVPCARSLSSDELDLATSAMAAGQCFKSYHHATWYVSNAKQTAQYFITAFGFKKIAYKGLETGCKGFAGHVVQNGGVTFEFVSPICSDTSVLMQQQGGWILEEMHNFIKKHGDGVKDVSFEVSDVDLVFKHAIRAGAKAICEPRILSDEFGSIKKATIQVFEDIFHTLIEVQDYKGVYLPNYRAVENNGFTDEMHGSALSLLPPVKLDVIDHCVQNKDWNMMDEGCDVYSKVFGFHQFWSVDENDVSTEFSALRSMVMASSNDVIKMPINEPAEGLCRSQIEEFLDFYDGPGVQHIAVATPNIIESVRNMKARGAEFISVPELYYENLLPRLLATGIHIQEDLDKLKELGILIDFDENGYLLQIFTKPLADRPTFFLEIIQRHNHNGFGKGNFKALFQTIEQEQRLRGTLEKSTGEPQQHKVGAHKDMVLEL</sequence>
<evidence type="ECO:0000256" key="3">
    <source>
        <dbReference type="ARBA" id="ARBA00005877"/>
    </source>
</evidence>
<dbReference type="OrthoDB" id="414569at2759"/>
<keyword evidence="5" id="KW-0479">Metal-binding</keyword>
<evidence type="ECO:0000313" key="12">
    <source>
        <dbReference type="Proteomes" id="UP000774326"/>
    </source>
</evidence>
<comment type="cofactor">
    <cofactor evidence="1">
        <name>Fe cation</name>
        <dbReference type="ChEBI" id="CHEBI:24875"/>
    </cofactor>
</comment>
<dbReference type="Proteomes" id="UP000774326">
    <property type="component" value="Unassembled WGS sequence"/>
</dbReference>
<dbReference type="Gene3D" id="3.10.180.10">
    <property type="entry name" value="2,3-Dihydroxybiphenyl 1,2-Dioxygenase, domain 1"/>
    <property type="match status" value="2"/>
</dbReference>
<evidence type="ECO:0000313" key="11">
    <source>
        <dbReference type="EMBL" id="KAH3681953.1"/>
    </source>
</evidence>
<dbReference type="PROSITE" id="PS51819">
    <property type="entry name" value="VOC"/>
    <property type="match status" value="2"/>
</dbReference>
<dbReference type="SUPFAM" id="SSF54593">
    <property type="entry name" value="Glyoxalase/Bleomycin resistance protein/Dihydroxybiphenyl dioxygenase"/>
    <property type="match status" value="1"/>
</dbReference>
<dbReference type="InterPro" id="IPR005956">
    <property type="entry name" value="4OHPhenylPyrv_dOase"/>
</dbReference>
<dbReference type="PANTHER" id="PTHR11959:SF1">
    <property type="entry name" value="4-HYDROXYPHENYLPYRUVATE DIOXYGENASE"/>
    <property type="match status" value="1"/>
</dbReference>
<keyword evidence="12" id="KW-1185">Reference proteome</keyword>
<keyword evidence="6" id="KW-0677">Repeat</keyword>
<name>A0A9P8Q0V6_WICPI</name>
<evidence type="ECO:0000256" key="9">
    <source>
        <dbReference type="ARBA" id="ARBA00023232"/>
    </source>
</evidence>
<reference evidence="11" key="1">
    <citation type="journal article" date="2021" name="Open Biol.">
        <title>Shared evolutionary footprints suggest mitochondrial oxidative damage underlies multiple complex I losses in fungi.</title>
        <authorList>
            <person name="Schikora-Tamarit M.A."/>
            <person name="Marcet-Houben M."/>
            <person name="Nosek J."/>
            <person name="Gabaldon T."/>
        </authorList>
    </citation>
    <scope>NUCLEOTIDE SEQUENCE</scope>
    <source>
        <strain evidence="11">CBS2887</strain>
    </source>
</reference>
<comment type="pathway">
    <text evidence="2">Amino-acid degradation; L-phenylalanine degradation; acetoacetate and fumarate from L-phenylalanine: step 3/6.</text>
</comment>
<dbReference type="InterPro" id="IPR041735">
    <property type="entry name" value="4OHPhenylPyrv_dOase_C"/>
</dbReference>
<dbReference type="GO" id="GO:0006559">
    <property type="term" value="P:L-phenylalanine catabolic process"/>
    <property type="evidence" value="ECO:0007669"/>
    <property type="project" value="UniProtKB-KW"/>
</dbReference>
<evidence type="ECO:0000256" key="7">
    <source>
        <dbReference type="ARBA" id="ARBA00022878"/>
    </source>
</evidence>
<dbReference type="GO" id="GO:0006572">
    <property type="term" value="P:L-tyrosine catabolic process"/>
    <property type="evidence" value="ECO:0007669"/>
    <property type="project" value="UniProtKB-KW"/>
</dbReference>
<accession>A0A9P8Q0V6</accession>
<keyword evidence="8" id="KW-0408">Iron</keyword>
<dbReference type="InterPro" id="IPR029068">
    <property type="entry name" value="Glyas_Bleomycin-R_OHBP_Dase"/>
</dbReference>
<dbReference type="PANTHER" id="PTHR11959">
    <property type="entry name" value="4-HYDROXYPHENYLPYRUVATE DIOXYGENASE"/>
    <property type="match status" value="1"/>
</dbReference>
<dbReference type="InterPro" id="IPR041736">
    <property type="entry name" value="4OHPhenylPyrv_dOase_N"/>
</dbReference>
<comment type="caution">
    <text evidence="11">The sequence shown here is derived from an EMBL/GenBank/DDBJ whole genome shotgun (WGS) entry which is preliminary data.</text>
</comment>
<dbReference type="NCBIfam" id="TIGR01263">
    <property type="entry name" value="4HPPD"/>
    <property type="match status" value="1"/>
</dbReference>
<keyword evidence="9" id="KW-0585">Phenylalanine catabolism</keyword>
<dbReference type="CDD" id="cd08342">
    <property type="entry name" value="HPPD_N_like"/>
    <property type="match status" value="1"/>
</dbReference>
<protein>
    <recommendedName>
        <fullName evidence="4">4-hydroxyphenylpyruvate dioxygenase</fullName>
        <ecNumber evidence="4">1.13.11.27</ecNumber>
    </recommendedName>
</protein>
<evidence type="ECO:0000256" key="8">
    <source>
        <dbReference type="ARBA" id="ARBA00023004"/>
    </source>
</evidence>
<dbReference type="CDD" id="cd07250">
    <property type="entry name" value="HPPD_C_like"/>
    <property type="match status" value="1"/>
</dbReference>
<evidence type="ECO:0000256" key="1">
    <source>
        <dbReference type="ARBA" id="ARBA00001962"/>
    </source>
</evidence>
<reference evidence="11" key="2">
    <citation type="submission" date="2021-01" db="EMBL/GenBank/DDBJ databases">
        <authorList>
            <person name="Schikora-Tamarit M.A."/>
        </authorList>
    </citation>
    <scope>NUCLEOTIDE SEQUENCE</scope>
    <source>
        <strain evidence="11">CBS2887</strain>
    </source>
</reference>
<dbReference type="AlphaFoldDB" id="A0A9P8Q0V6"/>
<dbReference type="InterPro" id="IPR037523">
    <property type="entry name" value="VOC_core"/>
</dbReference>